<evidence type="ECO:0000313" key="2">
    <source>
        <dbReference type="EMBL" id="KLO09365.1"/>
    </source>
</evidence>
<organism evidence="2 3">
    <name type="scientific">Schizopora paradoxa</name>
    <dbReference type="NCBI Taxonomy" id="27342"/>
    <lineage>
        <taxon>Eukaryota</taxon>
        <taxon>Fungi</taxon>
        <taxon>Dikarya</taxon>
        <taxon>Basidiomycota</taxon>
        <taxon>Agaricomycotina</taxon>
        <taxon>Agaricomycetes</taxon>
        <taxon>Hymenochaetales</taxon>
        <taxon>Schizoporaceae</taxon>
        <taxon>Schizopora</taxon>
    </lineage>
</organism>
<feature type="region of interest" description="Disordered" evidence="1">
    <location>
        <begin position="586"/>
        <end position="606"/>
    </location>
</feature>
<feature type="region of interest" description="Disordered" evidence="1">
    <location>
        <begin position="655"/>
        <end position="687"/>
    </location>
</feature>
<feature type="region of interest" description="Disordered" evidence="1">
    <location>
        <begin position="247"/>
        <end position="274"/>
    </location>
</feature>
<dbReference type="Proteomes" id="UP000053477">
    <property type="component" value="Unassembled WGS sequence"/>
</dbReference>
<protein>
    <submittedName>
        <fullName evidence="2">Uncharacterized protein</fullName>
    </submittedName>
</protein>
<dbReference type="InParanoid" id="A0A0H2RBV8"/>
<feature type="compositionally biased region" description="Polar residues" evidence="1">
    <location>
        <begin position="316"/>
        <end position="330"/>
    </location>
</feature>
<dbReference type="AlphaFoldDB" id="A0A0H2RBV8"/>
<dbReference type="EMBL" id="KQ086058">
    <property type="protein sequence ID" value="KLO09365.1"/>
    <property type="molecule type" value="Genomic_DNA"/>
</dbReference>
<sequence>MYYFELLGAPEMAASNFCLVNLAHFFSQRYVGRPRSYNADRDVEDVFICRFALTSGKCIGVSHTEKLEYKSPGEYCAVPLQIILSSVETGCQWIDEIVPAKERLECALEIDDCVGIFVRELGAYSLSESESKSSACELILTELEKLNVLVRIVDSIRSKQQLQLFMVFKDLQNEIRSFTTEFPLRIQRGFSEDDGLRAGGAICLFIVEKGVGSLEDVQVVVSGSRVLIAGSGQFCGWSALGNDGMGRREEVVQDEQEEEEEDEGSRGVAAPRLRHPSPSPLDVVVLLRVLVLVVSPSVVPGPLYRPHVAPSPSVHRAQSTRTPGSTPTSYTIHTVTQERCSLSKANSTHLKRLRSLWLAVATETDIGVVRDAMDGEETQRHARRALTGSCECHGGAFSFHDRLVLLFPSIFPCTSYVGRIAIYHHSFELISSHLLNHAYASLRSGYGQYWTADGTPAQSAARRGWESWDGNLESRYGAWRRRWVDGRLVGWKISGLIFSLLFRTSDLIQDGVDDSDEMKLSYKHRTDVGVIHHALFSSRAHGAPFSLSRQICRQISAIEKFQEAGAAITSFSIMKEPVVGVEVKGEHHAQPTSFDTKARSSRLVSASRHSPTSVRFQIQILSLRTLSLKSRRNARKTAKDKKLQKRRETFTSLAARLPRYELEPDDDDDDVSSLASSTRSRAGPSTD</sequence>
<accession>A0A0H2RBV8</accession>
<name>A0A0H2RBV8_9AGAM</name>
<evidence type="ECO:0000256" key="1">
    <source>
        <dbReference type="SAM" id="MobiDB-lite"/>
    </source>
</evidence>
<gene>
    <name evidence="2" type="ORF">SCHPADRAFT_893172</name>
</gene>
<keyword evidence="3" id="KW-1185">Reference proteome</keyword>
<reference evidence="2 3" key="1">
    <citation type="submission" date="2015-04" db="EMBL/GenBank/DDBJ databases">
        <title>Complete genome sequence of Schizopora paradoxa KUC8140, a cosmopolitan wood degrader in East Asia.</title>
        <authorList>
            <consortium name="DOE Joint Genome Institute"/>
            <person name="Min B."/>
            <person name="Park H."/>
            <person name="Jang Y."/>
            <person name="Kim J.-J."/>
            <person name="Kim K.H."/>
            <person name="Pangilinan J."/>
            <person name="Lipzen A."/>
            <person name="Riley R."/>
            <person name="Grigoriev I.V."/>
            <person name="Spatafora J.W."/>
            <person name="Choi I.-G."/>
        </authorList>
    </citation>
    <scope>NUCLEOTIDE SEQUENCE [LARGE SCALE GENOMIC DNA]</scope>
    <source>
        <strain evidence="2 3">KUC8140</strain>
    </source>
</reference>
<evidence type="ECO:0000313" key="3">
    <source>
        <dbReference type="Proteomes" id="UP000053477"/>
    </source>
</evidence>
<feature type="compositionally biased region" description="Polar residues" evidence="1">
    <location>
        <begin position="673"/>
        <end position="687"/>
    </location>
</feature>
<feature type="region of interest" description="Disordered" evidence="1">
    <location>
        <begin position="309"/>
        <end position="330"/>
    </location>
</feature>
<feature type="compositionally biased region" description="Acidic residues" evidence="1">
    <location>
        <begin position="252"/>
        <end position="263"/>
    </location>
</feature>
<proteinExistence type="predicted"/>